<organism evidence="2 3">
    <name type="scientific">Pontibacter oryzae</name>
    <dbReference type="NCBI Taxonomy" id="2304593"/>
    <lineage>
        <taxon>Bacteria</taxon>
        <taxon>Pseudomonadati</taxon>
        <taxon>Bacteroidota</taxon>
        <taxon>Cytophagia</taxon>
        <taxon>Cytophagales</taxon>
        <taxon>Hymenobacteraceae</taxon>
        <taxon>Pontibacter</taxon>
    </lineage>
</organism>
<protein>
    <submittedName>
        <fullName evidence="2">Uncharacterized protein</fullName>
    </submittedName>
</protein>
<keyword evidence="3" id="KW-1185">Reference proteome</keyword>
<evidence type="ECO:0000313" key="3">
    <source>
        <dbReference type="Proteomes" id="UP000266005"/>
    </source>
</evidence>
<proteinExistence type="predicted"/>
<gene>
    <name evidence="2" type="ORF">D1627_15380</name>
</gene>
<name>A0A399RVF6_9BACT</name>
<reference evidence="3" key="1">
    <citation type="submission" date="2018-08" db="EMBL/GenBank/DDBJ databases">
        <title>Mucilaginibacter sp. MYSH2.</title>
        <authorList>
            <person name="Seo T."/>
        </authorList>
    </citation>
    <scope>NUCLEOTIDE SEQUENCE [LARGE SCALE GENOMIC DNA]</scope>
    <source>
        <strain evidence="3">KIRAN</strain>
    </source>
</reference>
<keyword evidence="1" id="KW-0812">Transmembrane</keyword>
<accession>A0A399RVF6</accession>
<dbReference type="EMBL" id="QWGE01000005">
    <property type="protein sequence ID" value="RIJ34303.1"/>
    <property type="molecule type" value="Genomic_DNA"/>
</dbReference>
<sequence>MENSQTTKTLKSLIQNPNDLAEILKDPAKGGIDFFNGLSTREKQYVIFAAAAGLAIYGIYIGRKGK</sequence>
<comment type="caution">
    <text evidence="2">The sequence shown here is derived from an EMBL/GenBank/DDBJ whole genome shotgun (WGS) entry which is preliminary data.</text>
</comment>
<keyword evidence="1" id="KW-1133">Transmembrane helix</keyword>
<evidence type="ECO:0000256" key="1">
    <source>
        <dbReference type="SAM" id="Phobius"/>
    </source>
</evidence>
<keyword evidence="1" id="KW-0472">Membrane</keyword>
<dbReference type="OrthoDB" id="854126at2"/>
<feature type="transmembrane region" description="Helical" evidence="1">
    <location>
        <begin position="45"/>
        <end position="62"/>
    </location>
</feature>
<dbReference type="AlphaFoldDB" id="A0A399RVF6"/>
<dbReference type="RefSeq" id="WP_119433163.1">
    <property type="nucleotide sequence ID" value="NZ_QWGE01000005.1"/>
</dbReference>
<dbReference type="Proteomes" id="UP000266005">
    <property type="component" value="Unassembled WGS sequence"/>
</dbReference>
<evidence type="ECO:0000313" key="2">
    <source>
        <dbReference type="EMBL" id="RIJ34303.1"/>
    </source>
</evidence>